<keyword evidence="2" id="KW-0547">Nucleotide-binding</keyword>
<dbReference type="Pfam" id="PF00005">
    <property type="entry name" value="ABC_tran"/>
    <property type="match status" value="1"/>
</dbReference>
<reference evidence="6 7" key="1">
    <citation type="submission" date="2019-03" db="EMBL/GenBank/DDBJ databases">
        <title>Genomic Encyclopedia of Type Strains, Phase IV (KMG-IV): sequencing the most valuable type-strain genomes for metagenomic binning, comparative biology and taxonomic classification.</title>
        <authorList>
            <person name="Goeker M."/>
        </authorList>
    </citation>
    <scope>NUCLEOTIDE SEQUENCE [LARGE SCALE GENOMIC DNA]</scope>
    <source>
        <strain evidence="6 7">DSM 11170</strain>
    </source>
</reference>
<evidence type="ECO:0000313" key="7">
    <source>
        <dbReference type="Proteomes" id="UP000294813"/>
    </source>
</evidence>
<dbReference type="RefSeq" id="WP_131919331.1">
    <property type="nucleotide sequence ID" value="NZ_JAOQNU010000012.1"/>
</dbReference>
<name>A0A4R2RMU0_9FIRM</name>
<feature type="compositionally biased region" description="Low complexity" evidence="4">
    <location>
        <begin position="300"/>
        <end position="311"/>
    </location>
</feature>
<dbReference type="SUPFAM" id="SSF50331">
    <property type="entry name" value="MOP-like"/>
    <property type="match status" value="1"/>
</dbReference>
<dbReference type="SMART" id="SM00382">
    <property type="entry name" value="AAA"/>
    <property type="match status" value="1"/>
</dbReference>
<dbReference type="InterPro" id="IPR050093">
    <property type="entry name" value="ABC_SmlMolc_Importer"/>
</dbReference>
<keyword evidence="3 6" id="KW-0067">ATP-binding</keyword>
<dbReference type="AlphaFoldDB" id="A0A4R2RMU0"/>
<dbReference type="PANTHER" id="PTHR42781">
    <property type="entry name" value="SPERMIDINE/PUTRESCINE IMPORT ATP-BINDING PROTEIN POTA"/>
    <property type="match status" value="1"/>
</dbReference>
<dbReference type="InterPro" id="IPR003439">
    <property type="entry name" value="ABC_transporter-like_ATP-bd"/>
</dbReference>
<dbReference type="InterPro" id="IPR017871">
    <property type="entry name" value="ABC_transporter-like_CS"/>
</dbReference>
<accession>A0A4R2RMU0</accession>
<dbReference type="GO" id="GO:0022857">
    <property type="term" value="F:transmembrane transporter activity"/>
    <property type="evidence" value="ECO:0007669"/>
    <property type="project" value="InterPro"/>
</dbReference>
<dbReference type="GO" id="GO:0043190">
    <property type="term" value="C:ATP-binding cassette (ABC) transporter complex"/>
    <property type="evidence" value="ECO:0007669"/>
    <property type="project" value="InterPro"/>
</dbReference>
<dbReference type="InterPro" id="IPR013611">
    <property type="entry name" value="Transp-assoc_OB_typ2"/>
</dbReference>
<dbReference type="SUPFAM" id="SSF52540">
    <property type="entry name" value="P-loop containing nucleoside triphosphate hydrolases"/>
    <property type="match status" value="1"/>
</dbReference>
<proteinExistence type="predicted"/>
<evidence type="ECO:0000256" key="4">
    <source>
        <dbReference type="SAM" id="MobiDB-lite"/>
    </source>
</evidence>
<dbReference type="Gene3D" id="3.40.50.300">
    <property type="entry name" value="P-loop containing nucleotide triphosphate hydrolases"/>
    <property type="match status" value="1"/>
</dbReference>
<evidence type="ECO:0000256" key="3">
    <source>
        <dbReference type="ARBA" id="ARBA00022840"/>
    </source>
</evidence>
<evidence type="ECO:0000259" key="5">
    <source>
        <dbReference type="PROSITE" id="PS50893"/>
    </source>
</evidence>
<dbReference type="InterPro" id="IPR027417">
    <property type="entry name" value="P-loop_NTPase"/>
</dbReference>
<dbReference type="EMBL" id="SLXT01000013">
    <property type="protein sequence ID" value="TCP63979.1"/>
    <property type="molecule type" value="Genomic_DNA"/>
</dbReference>
<evidence type="ECO:0000256" key="1">
    <source>
        <dbReference type="ARBA" id="ARBA00022448"/>
    </source>
</evidence>
<evidence type="ECO:0000313" key="6">
    <source>
        <dbReference type="EMBL" id="TCP63979.1"/>
    </source>
</evidence>
<organism evidence="6 7">
    <name type="scientific">Heliophilum fasciatum</name>
    <dbReference type="NCBI Taxonomy" id="35700"/>
    <lineage>
        <taxon>Bacteria</taxon>
        <taxon>Bacillati</taxon>
        <taxon>Bacillota</taxon>
        <taxon>Clostridia</taxon>
        <taxon>Eubacteriales</taxon>
        <taxon>Heliobacteriaceae</taxon>
        <taxon>Heliophilum</taxon>
    </lineage>
</organism>
<feature type="region of interest" description="Disordered" evidence="4">
    <location>
        <begin position="297"/>
        <end position="319"/>
    </location>
</feature>
<feature type="domain" description="ABC transporter" evidence="5">
    <location>
        <begin position="1"/>
        <end position="237"/>
    </location>
</feature>
<gene>
    <name evidence="6" type="ORF">EDD73_11329</name>
</gene>
<dbReference type="PANTHER" id="PTHR42781:SF4">
    <property type="entry name" value="SPERMIDINE_PUTRESCINE IMPORT ATP-BINDING PROTEIN POTA"/>
    <property type="match status" value="1"/>
</dbReference>
<sequence>MKRELLLDVQGLSLTAGAFSLQSLSFQVHRDDYLVIVGPTGSGKTLLLEALAGLVAVEAGRIFYQQQDITAAPPETRRFGFAYQDSLLYPHLTVRENILFGAAVQGRAKAPEIRRRLTELAEVLAIGPILNRHPERLSGGERQRVSLARALLLQPPLLLLDEPLSALDPQTRAGLQQLLRHIHRDEGVAVIHVTHDFAEAMHLGTNMLLLNEGRLWQSGTPQELFARPNSEYAARFLRVENIIPGSIRWQDDQRWFGTERSTRLFGPLPEQGASEWQVGAPSFLAIRASYIRLTREAQTESGPESESGPGPRSVSASVPALAEGQAKECGWPATVTEITFQGSYVEVTCHAGDCWLVHVPIAHWRSLHLQQGETVWLACQVSDLHVVPRAGQETSMDDGLD</sequence>
<keyword evidence="7" id="KW-1185">Reference proteome</keyword>
<dbReference type="InterPro" id="IPR008995">
    <property type="entry name" value="Mo/tungstate-bd_C_term_dom"/>
</dbReference>
<comment type="caution">
    <text evidence="6">The sequence shown here is derived from an EMBL/GenBank/DDBJ whole genome shotgun (WGS) entry which is preliminary data.</text>
</comment>
<dbReference type="PROSITE" id="PS50893">
    <property type="entry name" value="ABC_TRANSPORTER_2"/>
    <property type="match status" value="1"/>
</dbReference>
<dbReference type="PROSITE" id="PS00211">
    <property type="entry name" value="ABC_TRANSPORTER_1"/>
    <property type="match status" value="1"/>
</dbReference>
<dbReference type="Proteomes" id="UP000294813">
    <property type="component" value="Unassembled WGS sequence"/>
</dbReference>
<evidence type="ECO:0000256" key="2">
    <source>
        <dbReference type="ARBA" id="ARBA00022741"/>
    </source>
</evidence>
<dbReference type="OrthoDB" id="9802264at2"/>
<keyword evidence="1" id="KW-0813">Transport</keyword>
<dbReference type="GO" id="GO:0005524">
    <property type="term" value="F:ATP binding"/>
    <property type="evidence" value="ECO:0007669"/>
    <property type="project" value="UniProtKB-KW"/>
</dbReference>
<dbReference type="Pfam" id="PF08402">
    <property type="entry name" value="TOBE_2"/>
    <property type="match status" value="1"/>
</dbReference>
<dbReference type="InterPro" id="IPR003593">
    <property type="entry name" value="AAA+_ATPase"/>
</dbReference>
<dbReference type="GO" id="GO:0016887">
    <property type="term" value="F:ATP hydrolysis activity"/>
    <property type="evidence" value="ECO:0007669"/>
    <property type="project" value="InterPro"/>
</dbReference>
<protein>
    <submittedName>
        <fullName evidence="6">Molybdate transport system ATP-binding protein</fullName>
    </submittedName>
</protein>